<keyword evidence="2" id="KW-0472">Membrane</keyword>
<dbReference type="PANTHER" id="PTHR15869">
    <property type="entry name" value="ENDOMUCIN-RELATED"/>
    <property type="match status" value="1"/>
</dbReference>
<protein>
    <submittedName>
        <fullName evidence="4">Endomucin</fullName>
    </submittedName>
</protein>
<feature type="non-terminal residue" evidence="4">
    <location>
        <position position="1"/>
    </location>
</feature>
<dbReference type="GeneID" id="103608709"/>
<keyword evidence="2" id="KW-0812">Transmembrane</keyword>
<keyword evidence="3" id="KW-1185">Reference proteome</keyword>
<evidence type="ECO:0000313" key="4">
    <source>
        <dbReference type="RefSeq" id="XP_008591333.1"/>
    </source>
</evidence>
<proteinExistence type="predicted"/>
<evidence type="ECO:0000313" key="3">
    <source>
        <dbReference type="Proteomes" id="UP000694923"/>
    </source>
</evidence>
<organism evidence="3 4">
    <name type="scientific">Galeopterus variegatus</name>
    <name type="common">Malayan flying lemur</name>
    <name type="synonym">Cynocephalus variegatus</name>
    <dbReference type="NCBI Taxonomy" id="482537"/>
    <lineage>
        <taxon>Eukaryota</taxon>
        <taxon>Metazoa</taxon>
        <taxon>Chordata</taxon>
        <taxon>Craniata</taxon>
        <taxon>Vertebrata</taxon>
        <taxon>Euteleostomi</taxon>
        <taxon>Mammalia</taxon>
        <taxon>Eutheria</taxon>
        <taxon>Euarchontoglires</taxon>
        <taxon>Dermoptera</taxon>
        <taxon>Cynocephalidae</taxon>
        <taxon>Galeopterus</taxon>
    </lineage>
</organism>
<feature type="transmembrane region" description="Helical" evidence="2">
    <location>
        <begin position="50"/>
        <end position="72"/>
    </location>
</feature>
<dbReference type="InterPro" id="IPR010740">
    <property type="entry name" value="Endomucin"/>
</dbReference>
<dbReference type="Pfam" id="PF07010">
    <property type="entry name" value="Endomucin"/>
    <property type="match status" value="1"/>
</dbReference>
<name>A0ABM0SEP2_GALVR</name>
<gene>
    <name evidence="4" type="primary">EMCN</name>
</gene>
<evidence type="ECO:0000256" key="2">
    <source>
        <dbReference type="SAM" id="Phobius"/>
    </source>
</evidence>
<feature type="region of interest" description="Disordered" evidence="1">
    <location>
        <begin position="22"/>
        <end position="46"/>
    </location>
</feature>
<dbReference type="RefSeq" id="XP_008591333.1">
    <property type="nucleotide sequence ID" value="XM_008593111.1"/>
</dbReference>
<keyword evidence="2" id="KW-1133">Transmembrane helix</keyword>
<sequence>NTLQPDASLTTSSTLLSISVTVPENNSKSQGTEVGKNASSSATSSSYSSVMLPVVIALIAITLSVFVLVGLYRMCWKTDPGMPENGNDQPQSDKEGVKLLTVKTISHESGEHSVQGKKKN</sequence>
<dbReference type="PANTHER" id="PTHR15869:SF0">
    <property type="entry name" value="ENDOMUCIN"/>
    <property type="match status" value="1"/>
</dbReference>
<reference evidence="4" key="1">
    <citation type="submission" date="2025-08" db="UniProtKB">
        <authorList>
            <consortium name="RefSeq"/>
        </authorList>
    </citation>
    <scope>IDENTIFICATION</scope>
</reference>
<evidence type="ECO:0000256" key="1">
    <source>
        <dbReference type="SAM" id="MobiDB-lite"/>
    </source>
</evidence>
<dbReference type="Proteomes" id="UP000694923">
    <property type="component" value="Unplaced"/>
</dbReference>
<feature type="compositionally biased region" description="Polar residues" evidence="1">
    <location>
        <begin position="22"/>
        <end position="32"/>
    </location>
</feature>
<accession>A0ABM0SEP2</accession>